<name>A0A7W3TDK2_9ACTN</name>
<evidence type="ECO:0000313" key="3">
    <source>
        <dbReference type="EMBL" id="MBB0244909.1"/>
    </source>
</evidence>
<evidence type="ECO:0000259" key="2">
    <source>
        <dbReference type="Pfam" id="PF04069"/>
    </source>
</evidence>
<proteinExistence type="predicted"/>
<feature type="domain" description="ABC-type glycine betaine transport system substrate-binding" evidence="2">
    <location>
        <begin position="38"/>
        <end position="348"/>
    </location>
</feature>
<evidence type="ECO:0000313" key="4">
    <source>
        <dbReference type="Proteomes" id="UP000538929"/>
    </source>
</evidence>
<gene>
    <name evidence="3" type="ORF">FNQ90_12525</name>
</gene>
<accession>A0A7W3TDK2</accession>
<dbReference type="Gene3D" id="3.40.190.100">
    <property type="entry name" value="Glycine betaine-binding periplasmic protein, domain 2"/>
    <property type="match status" value="1"/>
</dbReference>
<dbReference type="EMBL" id="VKHT01000343">
    <property type="protein sequence ID" value="MBB0244909.1"/>
    <property type="molecule type" value="Genomic_DNA"/>
</dbReference>
<protein>
    <recommendedName>
        <fullName evidence="2">ABC-type glycine betaine transport system substrate-binding domain-containing protein</fullName>
    </recommendedName>
</protein>
<dbReference type="SUPFAM" id="SSF53850">
    <property type="entry name" value="Periplasmic binding protein-like II"/>
    <property type="match status" value="2"/>
</dbReference>
<organism evidence="3 4">
    <name type="scientific">Streptomyces alkaliphilus</name>
    <dbReference type="NCBI Taxonomy" id="1472722"/>
    <lineage>
        <taxon>Bacteria</taxon>
        <taxon>Bacillati</taxon>
        <taxon>Actinomycetota</taxon>
        <taxon>Actinomycetes</taxon>
        <taxon>Kitasatosporales</taxon>
        <taxon>Streptomycetaceae</taxon>
        <taxon>Streptomyces</taxon>
    </lineage>
</organism>
<dbReference type="AlphaFoldDB" id="A0A7W3TDK2"/>
<dbReference type="Proteomes" id="UP000538929">
    <property type="component" value="Unassembled WGS sequence"/>
</dbReference>
<feature type="compositionally biased region" description="Acidic residues" evidence="1">
    <location>
        <begin position="162"/>
        <end position="190"/>
    </location>
</feature>
<reference evidence="4" key="1">
    <citation type="submission" date="2019-10" db="EMBL/GenBank/DDBJ databases">
        <title>Streptomyces sp. nov., a novel actinobacterium isolated from alkaline environment.</title>
        <authorList>
            <person name="Golinska P."/>
        </authorList>
    </citation>
    <scope>NUCLEOTIDE SEQUENCE [LARGE SCALE GENOMIC DNA]</scope>
    <source>
        <strain evidence="4">DSM 42118</strain>
    </source>
</reference>
<feature type="region of interest" description="Disordered" evidence="1">
    <location>
        <begin position="356"/>
        <end position="388"/>
    </location>
</feature>
<dbReference type="Pfam" id="PF04069">
    <property type="entry name" value="OpuAC"/>
    <property type="match status" value="1"/>
</dbReference>
<evidence type="ECO:0000256" key="1">
    <source>
        <dbReference type="SAM" id="MobiDB-lite"/>
    </source>
</evidence>
<dbReference type="Gene3D" id="3.40.190.10">
    <property type="entry name" value="Periplasmic binding protein-like II"/>
    <property type="match status" value="1"/>
</dbReference>
<feature type="compositionally biased region" description="Low complexity" evidence="1">
    <location>
        <begin position="369"/>
        <end position="388"/>
    </location>
</feature>
<comment type="caution">
    <text evidence="3">The sequence shown here is derived from an EMBL/GenBank/DDBJ whole genome shotgun (WGS) entry which is preliminary data.</text>
</comment>
<keyword evidence="4" id="KW-1185">Reference proteome</keyword>
<feature type="region of interest" description="Disordered" evidence="1">
    <location>
        <begin position="152"/>
        <end position="202"/>
    </location>
</feature>
<dbReference type="GO" id="GO:0043190">
    <property type="term" value="C:ATP-binding cassette (ABC) transporter complex"/>
    <property type="evidence" value="ECO:0007669"/>
    <property type="project" value="InterPro"/>
</dbReference>
<dbReference type="InterPro" id="IPR007210">
    <property type="entry name" value="ABC_Gly_betaine_transp_sub-bd"/>
</dbReference>
<dbReference type="RefSeq" id="WP_182606461.1">
    <property type="nucleotide sequence ID" value="NZ_VKHT01000343.1"/>
</dbReference>
<dbReference type="GO" id="GO:0022857">
    <property type="term" value="F:transmembrane transporter activity"/>
    <property type="evidence" value="ECO:0007669"/>
    <property type="project" value="InterPro"/>
</dbReference>
<sequence>MDARPRARRLPITAVCVTVLLPLGACHSEPAAAGGFDEVVIALPHWPGGQANAAVAAHVLREEFGVPVVLRELDQGRAWDLMDTGEVHAVLEDWGALPERAELYTGRRGSVVDVGELGPVGGLGWYVPASWARSRPGAPTPEWLADLTDELTVPPGAVPAGDTDDEGTGGEGTDDEGTEDEDIGDGDPEATEAGGALVYGHPDDATELDERLIEDLDLDLTPVALGGEEQVVAALRTAAEKGEGLLAGWWEPHWLHAEVRLVEIDLPPYAEGCEDADPAGAGDGTGQPCGYPEIALRKYLNAEFAENGGAAAAFLTRFSWTAREQNEVARLIAAEGMTPEGAAARWVEAHPGRVTGWLREDGEGDAAPEEASAGGSGTAGRAAGAPSR</sequence>